<dbReference type="EMBL" id="DVOD01000048">
    <property type="protein sequence ID" value="HIU92766.1"/>
    <property type="molecule type" value="Genomic_DNA"/>
</dbReference>
<keyword evidence="2" id="KW-0489">Methyltransferase</keyword>
<dbReference type="AlphaFoldDB" id="A0A9D1N0P0"/>
<dbReference type="Pfam" id="PF00809">
    <property type="entry name" value="Pterin_bind"/>
    <property type="match status" value="1"/>
</dbReference>
<evidence type="ECO:0000259" key="4">
    <source>
        <dbReference type="PROSITE" id="PS50972"/>
    </source>
</evidence>
<gene>
    <name evidence="5" type="ORF">IAD26_06505</name>
</gene>
<dbReference type="GO" id="GO:0032259">
    <property type="term" value="P:methylation"/>
    <property type="evidence" value="ECO:0007669"/>
    <property type="project" value="UniProtKB-KW"/>
</dbReference>
<evidence type="ECO:0000256" key="1">
    <source>
        <dbReference type="ARBA" id="ARBA00010398"/>
    </source>
</evidence>
<dbReference type="GO" id="GO:0008705">
    <property type="term" value="F:methionine synthase activity"/>
    <property type="evidence" value="ECO:0007669"/>
    <property type="project" value="TreeGrafter"/>
</dbReference>
<feature type="domain" description="Pterin-binding" evidence="4">
    <location>
        <begin position="1"/>
        <end position="254"/>
    </location>
</feature>
<dbReference type="InterPro" id="IPR011005">
    <property type="entry name" value="Dihydropteroate_synth-like_sf"/>
</dbReference>
<dbReference type="GO" id="GO:0042558">
    <property type="term" value="P:pteridine-containing compound metabolic process"/>
    <property type="evidence" value="ECO:0007669"/>
    <property type="project" value="InterPro"/>
</dbReference>
<dbReference type="InterPro" id="IPR050554">
    <property type="entry name" value="Met_Synthase/Corrinoid"/>
</dbReference>
<organism evidence="5 6">
    <name type="scientific">Candidatus Limenecus avicola</name>
    <dbReference type="NCBI Taxonomy" id="2840847"/>
    <lineage>
        <taxon>Bacteria</taxon>
        <taxon>Bacillati</taxon>
        <taxon>Bacillota</taxon>
        <taxon>Clostridia</taxon>
        <taxon>Eubacteriales</taxon>
        <taxon>Clostridiaceae</taxon>
        <taxon>Clostridiaceae incertae sedis</taxon>
        <taxon>Candidatus Limenecus</taxon>
    </lineage>
</organism>
<reference evidence="5" key="1">
    <citation type="submission" date="2020-10" db="EMBL/GenBank/DDBJ databases">
        <authorList>
            <person name="Gilroy R."/>
        </authorList>
    </citation>
    <scope>NUCLEOTIDE SEQUENCE</scope>
    <source>
        <strain evidence="5">CHK154-7741</strain>
    </source>
</reference>
<dbReference type="Gene3D" id="3.20.20.20">
    <property type="entry name" value="Dihydropteroate synthase-like"/>
    <property type="match status" value="1"/>
</dbReference>
<proteinExistence type="inferred from homology"/>
<evidence type="ECO:0000256" key="2">
    <source>
        <dbReference type="ARBA" id="ARBA00022603"/>
    </source>
</evidence>
<accession>A0A9D1N0P0</accession>
<keyword evidence="3 5" id="KW-0808">Transferase</keyword>
<dbReference type="EC" id="2.5.1.15" evidence="5"/>
<evidence type="ECO:0000256" key="3">
    <source>
        <dbReference type="ARBA" id="ARBA00022679"/>
    </source>
</evidence>
<dbReference type="GO" id="GO:0005829">
    <property type="term" value="C:cytosol"/>
    <property type="evidence" value="ECO:0007669"/>
    <property type="project" value="TreeGrafter"/>
</dbReference>
<protein>
    <submittedName>
        <fullName evidence="5">Dihydropteroate synthase</fullName>
        <ecNumber evidence="5">2.5.1.15</ecNumber>
    </submittedName>
</protein>
<dbReference type="PANTHER" id="PTHR45833">
    <property type="entry name" value="METHIONINE SYNTHASE"/>
    <property type="match status" value="1"/>
</dbReference>
<dbReference type="SUPFAM" id="SSF51717">
    <property type="entry name" value="Dihydropteroate synthetase-like"/>
    <property type="match status" value="1"/>
</dbReference>
<evidence type="ECO:0000313" key="6">
    <source>
        <dbReference type="Proteomes" id="UP000886748"/>
    </source>
</evidence>
<dbReference type="PROSITE" id="PS50972">
    <property type="entry name" value="PTERIN_BINDING"/>
    <property type="match status" value="1"/>
</dbReference>
<evidence type="ECO:0000313" key="5">
    <source>
        <dbReference type="EMBL" id="HIU92766.1"/>
    </source>
</evidence>
<sequence>MKLISENLHIISKSTKEAVLNRDEIYIKNLLQKQIETSPDWIDLNIGPARGAFAGTMQWLVSLAQDMTSIPLSLDSTNADEIELGMSLAKNSENWIINSTSADLTRLNRVTDIAAKYGCNIIALTMNSEIGIPKESDKRLELAFEITAVTEEKGIENNKIYFDPLILPVCVDQTQASEALNTIRMLKESFDPQVMTTIGLSNVSNGCPKELRPLINRVFMVLAMGCRLDSAIVDSFDSELLRINRVIEQQTPQNSYDKLYLNLYDMMQSFEDTDSIEYDKTDIEQVKIFKTAEILLNKKVYSNSYLEI</sequence>
<dbReference type="InterPro" id="IPR000489">
    <property type="entry name" value="Pterin-binding_dom"/>
</dbReference>
<comment type="caution">
    <text evidence="5">The sequence shown here is derived from an EMBL/GenBank/DDBJ whole genome shotgun (WGS) entry which is preliminary data.</text>
</comment>
<reference evidence="5" key="2">
    <citation type="journal article" date="2021" name="PeerJ">
        <title>Extensive microbial diversity within the chicken gut microbiome revealed by metagenomics and culture.</title>
        <authorList>
            <person name="Gilroy R."/>
            <person name="Ravi A."/>
            <person name="Getino M."/>
            <person name="Pursley I."/>
            <person name="Horton D.L."/>
            <person name="Alikhan N.F."/>
            <person name="Baker D."/>
            <person name="Gharbi K."/>
            <person name="Hall N."/>
            <person name="Watson M."/>
            <person name="Adriaenssens E.M."/>
            <person name="Foster-Nyarko E."/>
            <person name="Jarju S."/>
            <person name="Secka A."/>
            <person name="Antonio M."/>
            <person name="Oren A."/>
            <person name="Chaudhuri R.R."/>
            <person name="La Ragione R."/>
            <person name="Hildebrand F."/>
            <person name="Pallen M.J."/>
        </authorList>
    </citation>
    <scope>NUCLEOTIDE SEQUENCE</scope>
    <source>
        <strain evidence="5">CHK154-7741</strain>
    </source>
</reference>
<name>A0A9D1N0P0_9CLOT</name>
<dbReference type="Proteomes" id="UP000886748">
    <property type="component" value="Unassembled WGS sequence"/>
</dbReference>
<dbReference type="GO" id="GO:0004156">
    <property type="term" value="F:dihydropteroate synthase activity"/>
    <property type="evidence" value="ECO:0007669"/>
    <property type="project" value="UniProtKB-EC"/>
</dbReference>
<comment type="similarity">
    <text evidence="1">Belongs to the vitamin-B12 dependent methionine synthase family.</text>
</comment>